<dbReference type="SUPFAM" id="SSF52047">
    <property type="entry name" value="RNI-like"/>
    <property type="match status" value="1"/>
</dbReference>
<dbReference type="SMART" id="SM00579">
    <property type="entry name" value="FBD"/>
    <property type="match status" value="1"/>
</dbReference>
<dbReference type="InterPro" id="IPR055411">
    <property type="entry name" value="LRR_FXL15/At3g58940/PEG3-like"/>
</dbReference>
<dbReference type="Proteomes" id="UP000655225">
    <property type="component" value="Unassembled WGS sequence"/>
</dbReference>
<dbReference type="PROSITE" id="PS50181">
    <property type="entry name" value="FBOX"/>
    <property type="match status" value="1"/>
</dbReference>
<dbReference type="OMA" id="LSTPCNE"/>
<dbReference type="CDD" id="cd22160">
    <property type="entry name" value="F-box_AtFBL13-like"/>
    <property type="match status" value="1"/>
</dbReference>
<sequence>MEMRLNPGSDIISNLPDHVIETILVHLPIRDAVRTSVLSHKWRYKWATIPELVFDDYSIPPPFFDHNTILTAQDVIIHMHKLVNSIDRVLLLHNGLVHKFDLSTRFLNDSFIDSWILFLSRNGIKELTLKYRGEKHYRVPYSFFSCQAITCLKLLCCILEPPFVFKGFSHLKSLNLHSVILSDDVFETIISNCIALERLRVIELYGCTHFKIRGLNLQHLYFQGELTHICFIDAPRLSFVSIFLQNSLLEHVGRGDSCNLVQVLGPLTGLEKLATEGFFIKFLAIGNVPVRLPVTYDRLKSISLVMNFEDLNETLVMLCLLQSSPNLHELEIVHDDADFADLEEDFWKAQGQLDCSMNHLRVVRVSDIVWLQPELQFMKFVLANSPVLEILSVIRKSDIIFDETKMMEELLRFERASSIAEIVYNPNL</sequence>
<dbReference type="InterPro" id="IPR053781">
    <property type="entry name" value="F-box_AtFBL13-like"/>
</dbReference>
<dbReference type="Pfam" id="PF24758">
    <property type="entry name" value="LRR_At5g56370"/>
    <property type="match status" value="1"/>
</dbReference>
<dbReference type="Gene3D" id="1.20.1280.50">
    <property type="match status" value="1"/>
</dbReference>
<dbReference type="EMBL" id="JABCRI010000004">
    <property type="protein sequence ID" value="KAF8407749.1"/>
    <property type="molecule type" value="Genomic_DNA"/>
</dbReference>
<evidence type="ECO:0000313" key="3">
    <source>
        <dbReference type="Proteomes" id="UP000655225"/>
    </source>
</evidence>
<organism evidence="2 3">
    <name type="scientific">Tetracentron sinense</name>
    <name type="common">Spur-leaf</name>
    <dbReference type="NCBI Taxonomy" id="13715"/>
    <lineage>
        <taxon>Eukaryota</taxon>
        <taxon>Viridiplantae</taxon>
        <taxon>Streptophyta</taxon>
        <taxon>Embryophyta</taxon>
        <taxon>Tracheophyta</taxon>
        <taxon>Spermatophyta</taxon>
        <taxon>Magnoliopsida</taxon>
        <taxon>Trochodendrales</taxon>
        <taxon>Trochodendraceae</taxon>
        <taxon>Tetracentron</taxon>
    </lineage>
</organism>
<dbReference type="InterPro" id="IPR032675">
    <property type="entry name" value="LRR_dom_sf"/>
</dbReference>
<name>A0A835DPH5_TETSI</name>
<dbReference type="InterPro" id="IPR036047">
    <property type="entry name" value="F-box-like_dom_sf"/>
</dbReference>
<dbReference type="Gene3D" id="3.80.10.10">
    <property type="entry name" value="Ribonuclease Inhibitor"/>
    <property type="match status" value="1"/>
</dbReference>
<dbReference type="SUPFAM" id="SSF81383">
    <property type="entry name" value="F-box domain"/>
    <property type="match status" value="1"/>
</dbReference>
<evidence type="ECO:0000313" key="2">
    <source>
        <dbReference type="EMBL" id="KAF8407749.1"/>
    </source>
</evidence>
<dbReference type="OrthoDB" id="629734at2759"/>
<gene>
    <name evidence="2" type="ORF">HHK36_006884</name>
</gene>
<protein>
    <recommendedName>
        <fullName evidence="1">F-box domain-containing protein</fullName>
    </recommendedName>
</protein>
<feature type="domain" description="F-box" evidence="1">
    <location>
        <begin position="9"/>
        <end position="43"/>
    </location>
</feature>
<dbReference type="PANTHER" id="PTHR31639">
    <property type="entry name" value="F-BOX PROTEIN-LIKE"/>
    <property type="match status" value="1"/>
</dbReference>
<dbReference type="InterPro" id="IPR006566">
    <property type="entry name" value="FBD"/>
</dbReference>
<proteinExistence type="predicted"/>
<dbReference type="AlphaFoldDB" id="A0A835DPH5"/>
<reference evidence="2 3" key="1">
    <citation type="submission" date="2020-04" db="EMBL/GenBank/DDBJ databases">
        <title>Plant Genome Project.</title>
        <authorList>
            <person name="Zhang R.-G."/>
        </authorList>
    </citation>
    <scope>NUCLEOTIDE SEQUENCE [LARGE SCALE GENOMIC DNA]</scope>
    <source>
        <strain evidence="2">YNK0</strain>
        <tissue evidence="2">Leaf</tissue>
    </source>
</reference>
<comment type="caution">
    <text evidence="2">The sequence shown here is derived from an EMBL/GenBank/DDBJ whole genome shotgun (WGS) entry which is preliminary data.</text>
</comment>
<dbReference type="Pfam" id="PF08387">
    <property type="entry name" value="FBD"/>
    <property type="match status" value="1"/>
</dbReference>
<dbReference type="Pfam" id="PF00646">
    <property type="entry name" value="F-box"/>
    <property type="match status" value="1"/>
</dbReference>
<evidence type="ECO:0000259" key="1">
    <source>
        <dbReference type="PROSITE" id="PS50181"/>
    </source>
</evidence>
<dbReference type="PANTHER" id="PTHR31639:SF237">
    <property type="entry name" value="F-BOX DOMAIN-CONTAINING PROTEIN"/>
    <property type="match status" value="1"/>
</dbReference>
<keyword evidence="3" id="KW-1185">Reference proteome</keyword>
<accession>A0A835DPH5</accession>
<dbReference type="InterPro" id="IPR001810">
    <property type="entry name" value="F-box_dom"/>
</dbReference>